<proteinExistence type="predicted"/>
<sequence length="84" mass="9596">MGEFQLLCSQTGVRWEELKGQLRALTTLAGHNQTIDREDWQRLNGFVEWFIDVGTDHEVFFSGVQNDCMDAFTETLKTALRGGE</sequence>
<dbReference type="EMBL" id="QMIF01000002">
    <property type="protein sequence ID" value="TVM35624.1"/>
    <property type="molecule type" value="Genomic_DNA"/>
</dbReference>
<protein>
    <submittedName>
        <fullName evidence="1">Uncharacterized protein</fullName>
    </submittedName>
</protein>
<evidence type="ECO:0000313" key="1">
    <source>
        <dbReference type="EMBL" id="TVM35624.1"/>
    </source>
</evidence>
<comment type="caution">
    <text evidence="1">The sequence shown here is derived from an EMBL/GenBank/DDBJ whole genome shotgun (WGS) entry which is preliminary data.</text>
</comment>
<dbReference type="AlphaFoldDB" id="A0A6P1ZKK5"/>
<dbReference type="RefSeq" id="WP_144233952.1">
    <property type="nucleotide sequence ID" value="NZ_QMIF01000002.1"/>
</dbReference>
<reference evidence="1 2" key="1">
    <citation type="submission" date="2018-06" db="EMBL/GenBank/DDBJ databases">
        <title>Complete genome of Desulfovibrio marinus P48SEP.</title>
        <authorList>
            <person name="Crispim J.S."/>
            <person name="Vidigal P.M.P."/>
            <person name="Silva L.C.F."/>
            <person name="Araujo L.C."/>
            <person name="Laguardia C.N."/>
            <person name="Dias R.S."/>
            <person name="Sousa M.P."/>
            <person name="Paula S.O."/>
            <person name="Silva C."/>
        </authorList>
    </citation>
    <scope>NUCLEOTIDE SEQUENCE [LARGE SCALE GENOMIC DNA]</scope>
    <source>
        <strain evidence="1 2">P48SEP</strain>
    </source>
</reference>
<name>A0A6P1ZKK5_9BACT</name>
<dbReference type="Proteomes" id="UP000434052">
    <property type="component" value="Unassembled WGS sequence"/>
</dbReference>
<evidence type="ECO:0000313" key="2">
    <source>
        <dbReference type="Proteomes" id="UP000434052"/>
    </source>
</evidence>
<accession>A0A6P1ZKK5</accession>
<organism evidence="1 2">
    <name type="scientific">Oceanidesulfovibrio marinus</name>
    <dbReference type="NCBI Taxonomy" id="370038"/>
    <lineage>
        <taxon>Bacteria</taxon>
        <taxon>Pseudomonadati</taxon>
        <taxon>Thermodesulfobacteriota</taxon>
        <taxon>Desulfovibrionia</taxon>
        <taxon>Desulfovibrionales</taxon>
        <taxon>Desulfovibrionaceae</taxon>
        <taxon>Oceanidesulfovibrio</taxon>
    </lineage>
</organism>
<gene>
    <name evidence="1" type="ORF">DQK91_02870</name>
</gene>